<dbReference type="Proteomes" id="UP001500635">
    <property type="component" value="Unassembled WGS sequence"/>
</dbReference>
<evidence type="ECO:0000313" key="3">
    <source>
        <dbReference type="Proteomes" id="UP001500635"/>
    </source>
</evidence>
<gene>
    <name evidence="2" type="ORF">GCM10023147_06030</name>
</gene>
<reference evidence="3" key="1">
    <citation type="journal article" date="2019" name="Int. J. Syst. Evol. Microbiol.">
        <title>The Global Catalogue of Microorganisms (GCM) 10K type strain sequencing project: providing services to taxonomists for standard genome sequencing and annotation.</title>
        <authorList>
            <consortium name="The Broad Institute Genomics Platform"/>
            <consortium name="The Broad Institute Genome Sequencing Center for Infectious Disease"/>
            <person name="Wu L."/>
            <person name="Ma J."/>
        </authorList>
    </citation>
    <scope>NUCLEOTIDE SEQUENCE [LARGE SCALE GENOMIC DNA]</scope>
    <source>
        <strain evidence="3">JCM 17688</strain>
    </source>
</reference>
<feature type="compositionally biased region" description="Basic and acidic residues" evidence="1">
    <location>
        <begin position="114"/>
        <end position="131"/>
    </location>
</feature>
<proteinExistence type="predicted"/>
<protein>
    <submittedName>
        <fullName evidence="2">Uncharacterized protein</fullName>
    </submittedName>
</protein>
<evidence type="ECO:0000313" key="2">
    <source>
        <dbReference type="EMBL" id="GAA4384914.1"/>
    </source>
</evidence>
<name>A0ABP8J4N7_9ACTN</name>
<sequence>MSEGTGSIAHMVEFVTPSGRVALEGASVVITRPASRVTVALSEIEDVTVGSAYLQVRVLGQVAANPVSAAHDPCVLLIAPGDAPAAESLRAAVLAARDKTGSDGAGQPSTAQPEDERAGADDIPHVTLEHRRATRASYGPATRERPDIKAAFHWFRHLAQLPNPDRWIVETVADDEMVLGAFDAWRNKDEGWQLVVVTDRRILRATERPSPALYEIPIGAVVGLYKGDTADGQVEARITDRTGYHRLWMRNVDAFSALFTAVTSARSRRTVSPPPAPEPPLGADIEAQYDKIAQLHRAVAEGTVQEDELGRRTAAVFGVTLREAD</sequence>
<evidence type="ECO:0000256" key="1">
    <source>
        <dbReference type="SAM" id="MobiDB-lite"/>
    </source>
</evidence>
<comment type="caution">
    <text evidence="2">The sequence shown here is derived from an EMBL/GenBank/DDBJ whole genome shotgun (WGS) entry which is preliminary data.</text>
</comment>
<feature type="region of interest" description="Disordered" evidence="1">
    <location>
        <begin position="97"/>
        <end position="142"/>
    </location>
</feature>
<organism evidence="2 3">
    <name type="scientific">Tsukamurella soli</name>
    <dbReference type="NCBI Taxonomy" id="644556"/>
    <lineage>
        <taxon>Bacteria</taxon>
        <taxon>Bacillati</taxon>
        <taxon>Actinomycetota</taxon>
        <taxon>Actinomycetes</taxon>
        <taxon>Mycobacteriales</taxon>
        <taxon>Tsukamurellaceae</taxon>
        <taxon>Tsukamurella</taxon>
    </lineage>
</organism>
<keyword evidence="3" id="KW-1185">Reference proteome</keyword>
<accession>A0ABP8J4N7</accession>
<dbReference type="EMBL" id="BAABFR010000005">
    <property type="protein sequence ID" value="GAA4384914.1"/>
    <property type="molecule type" value="Genomic_DNA"/>
</dbReference>